<evidence type="ECO:0000313" key="9">
    <source>
        <dbReference type="EMBL" id="TCV14031.1"/>
    </source>
</evidence>
<keyword evidence="2 9" id="KW-0645">Protease</keyword>
<name>A0A4R3VY21_9SPHI</name>
<dbReference type="PANTHER" id="PTHR43690:SF34">
    <property type="entry name" value="ZINC PROTEASE PQQL-LIKE"/>
    <property type="match status" value="1"/>
</dbReference>
<dbReference type="Gene3D" id="3.30.830.10">
    <property type="entry name" value="Metalloenzyme, LuxS/M16 peptidase-like"/>
    <property type="match status" value="4"/>
</dbReference>
<dbReference type="InterPro" id="IPR050626">
    <property type="entry name" value="Peptidase_M16"/>
</dbReference>
<protein>
    <submittedName>
        <fullName evidence="9">Zinc protease</fullName>
    </submittedName>
</protein>
<organism evidence="9 10">
    <name type="scientific">Sphingobacterium alimentarium</name>
    <dbReference type="NCBI Taxonomy" id="797292"/>
    <lineage>
        <taxon>Bacteria</taxon>
        <taxon>Pseudomonadati</taxon>
        <taxon>Bacteroidota</taxon>
        <taxon>Sphingobacteriia</taxon>
        <taxon>Sphingobacteriales</taxon>
        <taxon>Sphingobacteriaceae</taxon>
        <taxon>Sphingobacterium</taxon>
    </lineage>
</organism>
<evidence type="ECO:0000256" key="5">
    <source>
        <dbReference type="ARBA" id="ARBA00023049"/>
    </source>
</evidence>
<dbReference type="InterPro" id="IPR007863">
    <property type="entry name" value="Peptidase_M16_C"/>
</dbReference>
<dbReference type="Proteomes" id="UP000295197">
    <property type="component" value="Unassembled WGS sequence"/>
</dbReference>
<feature type="domain" description="Peptidase M16 N-terminal" evidence="7">
    <location>
        <begin position="70"/>
        <end position="188"/>
    </location>
</feature>
<gene>
    <name evidence="9" type="ORF">EDC17_101848</name>
</gene>
<keyword evidence="6" id="KW-0732">Signal</keyword>
<dbReference type="OrthoDB" id="9811314at2"/>
<dbReference type="AlphaFoldDB" id="A0A4R3VY21"/>
<keyword evidence="4" id="KW-0862">Zinc</keyword>
<dbReference type="EMBL" id="SMBZ01000018">
    <property type="protein sequence ID" value="TCV14031.1"/>
    <property type="molecule type" value="Genomic_DNA"/>
</dbReference>
<evidence type="ECO:0000256" key="1">
    <source>
        <dbReference type="ARBA" id="ARBA00007261"/>
    </source>
</evidence>
<dbReference type="Pfam" id="PF05193">
    <property type="entry name" value="Peptidase_M16_C"/>
    <property type="match status" value="2"/>
</dbReference>
<keyword evidence="5" id="KW-0482">Metalloprotease</keyword>
<comment type="caution">
    <text evidence="9">The sequence shown here is derived from an EMBL/GenBank/DDBJ whole genome shotgun (WGS) entry which is preliminary data.</text>
</comment>
<evidence type="ECO:0000259" key="8">
    <source>
        <dbReference type="Pfam" id="PF05193"/>
    </source>
</evidence>
<dbReference type="GO" id="GO:0008237">
    <property type="term" value="F:metallopeptidase activity"/>
    <property type="evidence" value="ECO:0007669"/>
    <property type="project" value="UniProtKB-KW"/>
</dbReference>
<evidence type="ECO:0000256" key="4">
    <source>
        <dbReference type="ARBA" id="ARBA00022833"/>
    </source>
</evidence>
<keyword evidence="10" id="KW-1185">Reference proteome</keyword>
<accession>A0A4R3VY21</accession>
<dbReference type="SUPFAM" id="SSF63411">
    <property type="entry name" value="LuxS/MPP-like metallohydrolase"/>
    <property type="match status" value="4"/>
</dbReference>
<evidence type="ECO:0000256" key="6">
    <source>
        <dbReference type="SAM" id="SignalP"/>
    </source>
</evidence>
<evidence type="ECO:0000256" key="3">
    <source>
        <dbReference type="ARBA" id="ARBA00022801"/>
    </source>
</evidence>
<dbReference type="InterPro" id="IPR011765">
    <property type="entry name" value="Pept_M16_N"/>
</dbReference>
<sequence>MKFLKPLAVAFLLPATFSSLHAESNFNATVSTEIQSILRQDTLAWTSPLPFDKDVKVGKLKNGFTYYIRRNTEPEKRVTMYLPMKVGSILETEEERGLAHFLEHMNFNGLKNFPKNELVDYLQKAGVRFGSDLNAYTGFNETVYQLPIPSDDPELLKNGLQVMRDWAQDAMLQSDEIDKERGIIMEEMRGGRGAGQRIQDQMLPVLFNGSLYSERLPIGTEKVVMGFDHKLIRDFKDRWYRPDLQSIIIVGDVDPQEMEKEVVRLFSDMKVVKKPVVRKDFGIDLLNKNQFKVITDPEMPQTIMRILIKHPKTQVRTVADYRTSLLEGVFNEVINARLREIAQKPESPFLQGFVAIDNFMSLLQTMMLAAVPKPGQLEESTKTVFRELKRFEHFGITETEFQRAIAMYAKSNETAYQERDKVKSDNYVNKYLEHFLRGDAALSIEDEYNLVNQLLPTLTLKEVEATGNKYYAETNRDIIIVGPEKDKEKMPSEAVVDKWLADVNAEKLTAYEDQVSDLPLLSSEPAKGAITSTKSIDAIGSKELTLSNGVKVVLKPTNFKNDQILISASSDGGHSLYEDKDYFAASNAASLVNASGVGQLNAVEIRKYLTSKNVRISPYISERNEGLSGSTDKEGLKTAFEMIHGYFTQPRLDDDIFQGIVSQIVASMENRENEPRFVFQSAINKALYGNNIRKNAPNPEDIQAIDKNRTLEIFKERFADASDFTFTIVGSFSEEDIKPYLEQYLGSLPSTNRKEQARDLKILPPTKGLNVVVNKGKEAKAQVSMAFLGDYTYSEDENINMDALESVLSIKLLERLREDESGVYGTGASASYSKFPTGRYSFNIGFGTSLDKYESLINSALDEIAKVKKNGPTQVDLDKFIIEKTRQYELDLKENNFWLGEISSAYRLKEDPTETLKYLDKLKKVNVSSVKAVAEKYLKEDRLFKFILLPEESK</sequence>
<dbReference type="PANTHER" id="PTHR43690">
    <property type="entry name" value="NARDILYSIN"/>
    <property type="match status" value="1"/>
</dbReference>
<comment type="similarity">
    <text evidence="1">Belongs to the peptidase M16 family.</text>
</comment>
<dbReference type="RefSeq" id="WP_132777606.1">
    <property type="nucleotide sequence ID" value="NZ_SMBZ01000018.1"/>
</dbReference>
<dbReference type="InterPro" id="IPR011249">
    <property type="entry name" value="Metalloenz_LuxS/M16"/>
</dbReference>
<dbReference type="GO" id="GO:0006508">
    <property type="term" value="P:proteolysis"/>
    <property type="evidence" value="ECO:0007669"/>
    <property type="project" value="UniProtKB-KW"/>
</dbReference>
<proteinExistence type="inferred from homology"/>
<dbReference type="GO" id="GO:0046872">
    <property type="term" value="F:metal ion binding"/>
    <property type="evidence" value="ECO:0007669"/>
    <property type="project" value="InterPro"/>
</dbReference>
<evidence type="ECO:0000259" key="7">
    <source>
        <dbReference type="Pfam" id="PF00675"/>
    </source>
</evidence>
<keyword evidence="3" id="KW-0378">Hydrolase</keyword>
<reference evidence="9 10" key="1">
    <citation type="submission" date="2019-03" db="EMBL/GenBank/DDBJ databases">
        <title>Genomic Encyclopedia of Type Strains, Phase IV (KMG-IV): sequencing the most valuable type-strain genomes for metagenomic binning, comparative biology and taxonomic classification.</title>
        <authorList>
            <person name="Goeker M."/>
        </authorList>
    </citation>
    <scope>NUCLEOTIDE SEQUENCE [LARGE SCALE GENOMIC DNA]</scope>
    <source>
        <strain evidence="9 10">DSM 22362</strain>
    </source>
</reference>
<feature type="domain" description="Peptidase M16 C-terminal" evidence="8">
    <location>
        <begin position="229"/>
        <end position="407"/>
    </location>
</feature>
<evidence type="ECO:0000313" key="10">
    <source>
        <dbReference type="Proteomes" id="UP000295197"/>
    </source>
</evidence>
<evidence type="ECO:0000256" key="2">
    <source>
        <dbReference type="ARBA" id="ARBA00022670"/>
    </source>
</evidence>
<feature type="signal peptide" evidence="6">
    <location>
        <begin position="1"/>
        <end position="22"/>
    </location>
</feature>
<feature type="chain" id="PRO_5020644065" evidence="6">
    <location>
        <begin position="23"/>
        <end position="954"/>
    </location>
</feature>
<dbReference type="Pfam" id="PF00675">
    <property type="entry name" value="Peptidase_M16"/>
    <property type="match status" value="1"/>
</dbReference>
<feature type="domain" description="Peptidase M16 C-terminal" evidence="8">
    <location>
        <begin position="714"/>
        <end position="879"/>
    </location>
</feature>